<keyword evidence="7" id="KW-0694">RNA-binding</keyword>
<evidence type="ECO:0000256" key="7">
    <source>
        <dbReference type="ARBA" id="ARBA00022884"/>
    </source>
</evidence>
<evidence type="ECO:0000313" key="14">
    <source>
        <dbReference type="Proteomes" id="UP000054047"/>
    </source>
</evidence>
<evidence type="ECO:0000259" key="12">
    <source>
        <dbReference type="Pfam" id="PF10258"/>
    </source>
</evidence>
<reference evidence="13 14" key="1">
    <citation type="submission" date="2013-12" db="EMBL/GenBank/DDBJ databases">
        <title>Draft genome of the parsitic nematode Ancylostoma duodenale.</title>
        <authorList>
            <person name="Mitreva M."/>
        </authorList>
    </citation>
    <scope>NUCLEOTIDE SEQUENCE [LARGE SCALE GENOMIC DNA]</scope>
    <source>
        <strain evidence="13 14">Zhejiang</strain>
    </source>
</reference>
<evidence type="ECO:0000256" key="11">
    <source>
        <dbReference type="SAM" id="MobiDB-lite"/>
    </source>
</evidence>
<evidence type="ECO:0000256" key="1">
    <source>
        <dbReference type="ARBA" id="ARBA00004123"/>
    </source>
</evidence>
<dbReference type="GO" id="GO:0003723">
    <property type="term" value="F:RNA binding"/>
    <property type="evidence" value="ECO:0007669"/>
    <property type="project" value="UniProtKB-KW"/>
</dbReference>
<keyword evidence="9" id="KW-0539">Nucleus</keyword>
<evidence type="ECO:0000256" key="2">
    <source>
        <dbReference type="ARBA" id="ARBA00004496"/>
    </source>
</evidence>
<dbReference type="OrthoDB" id="20573at2759"/>
<comment type="subcellular location">
    <subcellularLocation>
        <location evidence="2">Cytoplasm</location>
    </subcellularLocation>
    <subcellularLocation>
        <location evidence="1">Nucleus</location>
    </subcellularLocation>
</comment>
<dbReference type="Pfam" id="PF10258">
    <property type="entry name" value="PHAX_RNA-bd"/>
    <property type="match status" value="2"/>
</dbReference>
<evidence type="ECO:0000256" key="4">
    <source>
        <dbReference type="ARBA" id="ARBA00016856"/>
    </source>
</evidence>
<evidence type="ECO:0000256" key="10">
    <source>
        <dbReference type="ARBA" id="ARBA00030834"/>
    </source>
</evidence>
<evidence type="ECO:0000256" key="5">
    <source>
        <dbReference type="ARBA" id="ARBA00022448"/>
    </source>
</evidence>
<organism evidence="13 14">
    <name type="scientific">Ancylostoma duodenale</name>
    <dbReference type="NCBI Taxonomy" id="51022"/>
    <lineage>
        <taxon>Eukaryota</taxon>
        <taxon>Metazoa</taxon>
        <taxon>Ecdysozoa</taxon>
        <taxon>Nematoda</taxon>
        <taxon>Chromadorea</taxon>
        <taxon>Rhabditida</taxon>
        <taxon>Rhabditina</taxon>
        <taxon>Rhabditomorpha</taxon>
        <taxon>Strongyloidea</taxon>
        <taxon>Ancylostomatidae</taxon>
        <taxon>Ancylostomatinae</taxon>
        <taxon>Ancylostoma</taxon>
    </lineage>
</organism>
<dbReference type="PANTHER" id="PTHR13135:SF0">
    <property type="entry name" value="PHOSPHORYLATED ADAPTER RNA EXPORT PROTEIN"/>
    <property type="match status" value="1"/>
</dbReference>
<evidence type="ECO:0000256" key="3">
    <source>
        <dbReference type="ARBA" id="ARBA00006094"/>
    </source>
</evidence>
<evidence type="ECO:0000256" key="9">
    <source>
        <dbReference type="ARBA" id="ARBA00023242"/>
    </source>
</evidence>
<feature type="region of interest" description="Disordered" evidence="11">
    <location>
        <begin position="102"/>
        <end position="123"/>
    </location>
</feature>
<accession>A0A0C2DZM1</accession>
<keyword evidence="5" id="KW-0813">Transport</keyword>
<sequence>MEKVALILTLSGDSSFQKDLCVPRGVESYHVPSTFTRVEKEEFEAVSHAEREVPTNSTDDDPFGDAPVDLSGETAFCERLSDESWVPRARHVHRRAGVRIARDRGSGRPGHFRGGHHDGFRGRGRGGCNGLKRSWSGQVTDPAQLLSPSYSLETLMAVEFSADTSIEQLGDEMAKAMGERDPRTVKSIVQVCGVEKAIALFEEMRSVESQGGMMVGFRMLHSELSLVNLAYVQIDNGRRRRTPGGVFISLFKLDADIPGDVKKRLFDETKMEARKILRARKKGRSDFAQDVAKVNLEVSFASQVLI</sequence>
<dbReference type="Proteomes" id="UP000054047">
    <property type="component" value="Unassembled WGS sequence"/>
</dbReference>
<keyword evidence="8" id="KW-0653">Protein transport</keyword>
<gene>
    <name evidence="13" type="ORF">ANCDUO_01171</name>
</gene>
<evidence type="ECO:0000313" key="13">
    <source>
        <dbReference type="EMBL" id="KIH68497.1"/>
    </source>
</evidence>
<dbReference type="GO" id="GO:0005634">
    <property type="term" value="C:nucleus"/>
    <property type="evidence" value="ECO:0007669"/>
    <property type="project" value="UniProtKB-SubCell"/>
</dbReference>
<proteinExistence type="inferred from homology"/>
<keyword evidence="6" id="KW-0963">Cytoplasm</keyword>
<feature type="compositionally biased region" description="Basic and acidic residues" evidence="11">
    <location>
        <begin position="42"/>
        <end position="53"/>
    </location>
</feature>
<dbReference type="GO" id="GO:0015031">
    <property type="term" value="P:protein transport"/>
    <property type="evidence" value="ECO:0007669"/>
    <property type="project" value="UniProtKB-KW"/>
</dbReference>
<keyword evidence="14" id="KW-1185">Reference proteome</keyword>
<dbReference type="AlphaFoldDB" id="A0A0C2DZM1"/>
<dbReference type="GO" id="GO:0005737">
    <property type="term" value="C:cytoplasm"/>
    <property type="evidence" value="ECO:0007669"/>
    <property type="project" value="UniProtKB-SubCell"/>
</dbReference>
<dbReference type="InterPro" id="IPR019385">
    <property type="entry name" value="PHAX_RNA-binding_domain"/>
</dbReference>
<dbReference type="InterPro" id="IPR038092">
    <property type="entry name" value="PHAX_RNA-binding_sf"/>
</dbReference>
<feature type="domain" description="Phosphorylated adapter RNA export protein RNA-binding" evidence="12">
    <location>
        <begin position="171"/>
        <end position="215"/>
    </location>
</feature>
<dbReference type="GO" id="GO:0006408">
    <property type="term" value="P:snRNA export from nucleus"/>
    <property type="evidence" value="ECO:0007669"/>
    <property type="project" value="InterPro"/>
</dbReference>
<name>A0A0C2DZM1_9BILA</name>
<dbReference type="PANTHER" id="PTHR13135">
    <property type="entry name" value="CYTOSOLIC RESINIFERATOXIN BINDING PROTEIN RBP-26"/>
    <property type="match status" value="1"/>
</dbReference>
<evidence type="ECO:0000256" key="6">
    <source>
        <dbReference type="ARBA" id="ARBA00022490"/>
    </source>
</evidence>
<feature type="domain" description="Phosphorylated adapter RNA export protein RNA-binding" evidence="12">
    <location>
        <begin position="234"/>
        <end position="270"/>
    </location>
</feature>
<evidence type="ECO:0000256" key="8">
    <source>
        <dbReference type="ARBA" id="ARBA00022927"/>
    </source>
</evidence>
<protein>
    <recommendedName>
        <fullName evidence="4">Phosphorylated adapter RNA export protein</fullName>
    </recommendedName>
    <alternativeName>
        <fullName evidence="10">RNA U small nuclear RNA export adapter protein</fullName>
    </alternativeName>
</protein>
<dbReference type="EMBL" id="KN726364">
    <property type="protein sequence ID" value="KIH68497.1"/>
    <property type="molecule type" value="Genomic_DNA"/>
</dbReference>
<dbReference type="InterPro" id="IPR039047">
    <property type="entry name" value="PHAX"/>
</dbReference>
<feature type="region of interest" description="Disordered" evidence="11">
    <location>
        <begin position="42"/>
        <end position="67"/>
    </location>
</feature>
<comment type="similarity">
    <text evidence="3">Belongs to the PHAX family.</text>
</comment>
<dbReference type="Gene3D" id="1.10.10.1440">
    <property type="entry name" value="PHAX RNA-binding domain"/>
    <property type="match status" value="1"/>
</dbReference>